<dbReference type="PANTHER" id="PTHR45860:SF1">
    <property type="entry name" value="TRANSLATION INITIATION FACTOR EIF-2B SUBUNIT ALPHA"/>
    <property type="match status" value="1"/>
</dbReference>
<sequence length="301" mass="33787">MERTEICQFFDEIMKNEKEVSAGMAAIRTLMKVLEHSKSETVQELKSCLEKGIEAIRSMDHPVTSIASGSELFLRFITLAALDTSSFAECKKIMLRRGKLFYEQLIAARGKIAKLANNFFTDGCKILTHSRSRVVLLAMKHAMANNKIFHVYVTHSAPNNSGKVMYEDLKKLGVPCTLILDSAVGYILEQVDMVMIGAEGVTESGGVINKIGTYTLAMCAKEFKKPLYVLAESFKFSRIYPLNQTDLPDEFKYTTSMRKNGLKDEHPLVDYTPPHYINLLFTDLGIMTPSAVSDELINLYL</sequence>
<reference evidence="11" key="2">
    <citation type="submission" date="2023-03" db="EMBL/GenBank/DDBJ databases">
        <authorList>
            <person name="Inwood S.N."/>
            <person name="Skelly J.G."/>
            <person name="Guhlin J."/>
            <person name="Harrop T.W.R."/>
            <person name="Goldson S.G."/>
            <person name="Dearden P.K."/>
        </authorList>
    </citation>
    <scope>NUCLEOTIDE SEQUENCE</scope>
    <source>
        <strain evidence="11">Irish</strain>
        <tissue evidence="11">Whole body</tissue>
    </source>
</reference>
<dbReference type="Pfam" id="PF01008">
    <property type="entry name" value="IF-2B"/>
    <property type="match status" value="1"/>
</dbReference>
<dbReference type="GO" id="GO:0005085">
    <property type="term" value="F:guanyl-nucleotide exchange factor activity"/>
    <property type="evidence" value="ECO:0007669"/>
    <property type="project" value="TreeGrafter"/>
</dbReference>
<evidence type="ECO:0000313" key="11">
    <source>
        <dbReference type="EMBL" id="KAK0164751.1"/>
    </source>
</evidence>
<dbReference type="InterPro" id="IPR051501">
    <property type="entry name" value="eIF2B_alpha/beta/delta"/>
</dbReference>
<evidence type="ECO:0000256" key="9">
    <source>
        <dbReference type="ARBA" id="ARBA00046432"/>
    </source>
</evidence>
<gene>
    <name evidence="11" type="ORF">PV328_003334</name>
</gene>
<evidence type="ECO:0000256" key="8">
    <source>
        <dbReference type="ARBA" id="ARBA00044236"/>
    </source>
</evidence>
<dbReference type="AlphaFoldDB" id="A0AA39F883"/>
<evidence type="ECO:0000256" key="2">
    <source>
        <dbReference type="ARBA" id="ARBA00007251"/>
    </source>
</evidence>
<evidence type="ECO:0000256" key="10">
    <source>
        <dbReference type="RuleBase" id="RU003814"/>
    </source>
</evidence>
<comment type="function">
    <text evidence="6">Acts as a component of the translation initiation factor 2B (eIF2B) complex, which catalyzes the exchange of GDP for GTP on eukaryotic initiation factor 2 (eIF2) gamma subunit. Its guanine nucleotide exchange factor activity is repressed when bound to eIF2 complex phosphorylated on the alpha subunit, thereby limiting the amount of methionyl-initiator methionine tRNA available to the ribosome and consequently global translation is repressed.</text>
</comment>
<dbReference type="Gene3D" id="1.20.120.1070">
    <property type="entry name" value="Translation initiation factor eIF-2B, N-terminal domain"/>
    <property type="match status" value="1"/>
</dbReference>
<evidence type="ECO:0000256" key="4">
    <source>
        <dbReference type="ARBA" id="ARBA00022540"/>
    </source>
</evidence>
<keyword evidence="4" id="KW-0396">Initiation factor</keyword>
<comment type="similarity">
    <text evidence="2 10">Belongs to the eIF-2B alpha/beta/delta subunits family.</text>
</comment>
<name>A0AA39F883_9HYME</name>
<dbReference type="InterPro" id="IPR000649">
    <property type="entry name" value="IF-2B-related"/>
</dbReference>
<proteinExistence type="inferred from homology"/>
<dbReference type="InterPro" id="IPR037171">
    <property type="entry name" value="NagB/RpiA_transferase-like"/>
</dbReference>
<comment type="caution">
    <text evidence="11">The sequence shown here is derived from an EMBL/GenBank/DDBJ whole genome shotgun (WGS) entry which is preliminary data.</text>
</comment>
<dbReference type="PANTHER" id="PTHR45860">
    <property type="entry name" value="TRANSLATION INITIATION FACTOR EIF-2B SUBUNIT ALPHA"/>
    <property type="match status" value="1"/>
</dbReference>
<accession>A0AA39F883</accession>
<dbReference type="Proteomes" id="UP001168990">
    <property type="component" value="Unassembled WGS sequence"/>
</dbReference>
<comment type="subunit">
    <text evidence="9">Component of the translation initiation factor 2B (eIF2B) complex which is a heterodecamer of two sets of five different subunits: alpha, beta, gamma, delta and epsilon. Subunits alpha, beta and delta comprise a regulatory subcomplex and subunits epsilon and gamma comprise a catalytic subcomplex. Within the complex, the hexameric regulatory complex resides at the center, with the two heterodimeric catalytic subcomplexes bound on opposite sides.</text>
</comment>
<dbReference type="SUPFAM" id="SSF100950">
    <property type="entry name" value="NagB/RpiA/CoA transferase-like"/>
    <property type="match status" value="1"/>
</dbReference>
<keyword evidence="12" id="KW-1185">Reference proteome</keyword>
<evidence type="ECO:0000256" key="7">
    <source>
        <dbReference type="ARBA" id="ARBA00044208"/>
    </source>
</evidence>
<evidence type="ECO:0000256" key="5">
    <source>
        <dbReference type="ARBA" id="ARBA00022917"/>
    </source>
</evidence>
<dbReference type="EMBL" id="JAQQBS010001422">
    <property type="protein sequence ID" value="KAK0164751.1"/>
    <property type="molecule type" value="Genomic_DNA"/>
</dbReference>
<dbReference type="GO" id="GO:0005829">
    <property type="term" value="C:cytosol"/>
    <property type="evidence" value="ECO:0007669"/>
    <property type="project" value="UniProtKB-SubCell"/>
</dbReference>
<comment type="subcellular location">
    <subcellularLocation>
        <location evidence="1">Cytoplasm</location>
        <location evidence="1">Cytosol</location>
    </subcellularLocation>
</comment>
<evidence type="ECO:0000256" key="1">
    <source>
        <dbReference type="ARBA" id="ARBA00004514"/>
    </source>
</evidence>
<dbReference type="GO" id="GO:0003743">
    <property type="term" value="F:translation initiation factor activity"/>
    <property type="evidence" value="ECO:0007669"/>
    <property type="project" value="UniProtKB-KW"/>
</dbReference>
<dbReference type="InterPro" id="IPR042528">
    <property type="entry name" value="elF-2B_alpha_N"/>
</dbReference>
<evidence type="ECO:0000256" key="3">
    <source>
        <dbReference type="ARBA" id="ARBA00022490"/>
    </source>
</evidence>
<dbReference type="GO" id="GO:0005851">
    <property type="term" value="C:eukaryotic translation initiation factor 2B complex"/>
    <property type="evidence" value="ECO:0007669"/>
    <property type="project" value="TreeGrafter"/>
</dbReference>
<dbReference type="Gene3D" id="3.40.50.10470">
    <property type="entry name" value="Translation initiation factor eif-2b, domain 2"/>
    <property type="match status" value="1"/>
</dbReference>
<dbReference type="FunFam" id="3.40.50.10470:FF:000001">
    <property type="entry name" value="Translation initiation factor eIF-2B subunit alpha"/>
    <property type="match status" value="1"/>
</dbReference>
<reference evidence="11" key="1">
    <citation type="journal article" date="2023" name="bioRxiv">
        <title>Scaffold-level genome assemblies of two parasitoid biocontrol wasps reveal the parthenogenesis mechanism and an associated novel virus.</title>
        <authorList>
            <person name="Inwood S."/>
            <person name="Skelly J."/>
            <person name="Guhlin J."/>
            <person name="Harrop T."/>
            <person name="Goldson S."/>
            <person name="Dearden P."/>
        </authorList>
    </citation>
    <scope>NUCLEOTIDE SEQUENCE</scope>
    <source>
        <strain evidence="11">Irish</strain>
        <tissue evidence="11">Whole body</tissue>
    </source>
</reference>
<organism evidence="11 12">
    <name type="scientific">Microctonus aethiopoides</name>
    <dbReference type="NCBI Taxonomy" id="144406"/>
    <lineage>
        <taxon>Eukaryota</taxon>
        <taxon>Metazoa</taxon>
        <taxon>Ecdysozoa</taxon>
        <taxon>Arthropoda</taxon>
        <taxon>Hexapoda</taxon>
        <taxon>Insecta</taxon>
        <taxon>Pterygota</taxon>
        <taxon>Neoptera</taxon>
        <taxon>Endopterygota</taxon>
        <taxon>Hymenoptera</taxon>
        <taxon>Apocrita</taxon>
        <taxon>Ichneumonoidea</taxon>
        <taxon>Braconidae</taxon>
        <taxon>Euphorinae</taxon>
        <taxon>Microctonus</taxon>
    </lineage>
</organism>
<keyword evidence="3" id="KW-0963">Cytoplasm</keyword>
<evidence type="ECO:0000256" key="6">
    <source>
        <dbReference type="ARBA" id="ARBA00043898"/>
    </source>
</evidence>
<keyword evidence="5" id="KW-0648">Protein biosynthesis</keyword>
<dbReference type="InterPro" id="IPR042529">
    <property type="entry name" value="IF_2B-like_C"/>
</dbReference>
<evidence type="ECO:0000313" key="12">
    <source>
        <dbReference type="Proteomes" id="UP001168990"/>
    </source>
</evidence>
<protein>
    <recommendedName>
        <fullName evidence="7">Translation initiation factor eIF2B subunit alpha</fullName>
    </recommendedName>
    <alternativeName>
        <fullName evidence="8">eIF2B GDP-GTP exchange factor subunit alpha</fullName>
    </alternativeName>
</protein>